<organism evidence="2">
    <name type="scientific">Rhipicephalus appendiculatus</name>
    <name type="common">Brown ear tick</name>
    <dbReference type="NCBI Taxonomy" id="34631"/>
    <lineage>
        <taxon>Eukaryota</taxon>
        <taxon>Metazoa</taxon>
        <taxon>Ecdysozoa</taxon>
        <taxon>Arthropoda</taxon>
        <taxon>Chelicerata</taxon>
        <taxon>Arachnida</taxon>
        <taxon>Acari</taxon>
        <taxon>Parasitiformes</taxon>
        <taxon>Ixodida</taxon>
        <taxon>Ixodoidea</taxon>
        <taxon>Ixodidae</taxon>
        <taxon>Rhipicephalinae</taxon>
        <taxon>Rhipicephalus</taxon>
        <taxon>Rhipicephalus</taxon>
    </lineage>
</organism>
<name>A0A131Z6X9_RHIAP</name>
<feature type="signal peptide" evidence="1">
    <location>
        <begin position="1"/>
        <end position="20"/>
    </location>
</feature>
<sequence>MEKITYVPLLFVAILKFAAAQNLYFHYLYDVPNVTKFMNTTLRIWTYNTTASWRAIFCKVDDVWNVTKRNVYFNRSQWSSGRWRTNSMNGTFDLYDPRVVYIGPTGGRVDSNETLEFVSRSFMCGVFRVDTVVPSGPTRWRELRFKYPNGTGRPEKECLNYFQTMRPRGRLLYGEMCDELL</sequence>
<evidence type="ECO:0000256" key="1">
    <source>
        <dbReference type="SAM" id="SignalP"/>
    </source>
</evidence>
<feature type="chain" id="PRO_5007286954" evidence="1">
    <location>
        <begin position="21"/>
        <end position="181"/>
    </location>
</feature>
<reference evidence="2" key="1">
    <citation type="journal article" date="2016" name="Ticks Tick Borne Dis.">
        <title>De novo assembly and annotation of the salivary gland transcriptome of Rhipicephalus appendiculatus male and female ticks during blood feeding.</title>
        <authorList>
            <person name="de Castro M.H."/>
            <person name="de Klerk D."/>
            <person name="Pienaar R."/>
            <person name="Latif A.A."/>
            <person name="Rees D.J."/>
            <person name="Mans B.J."/>
        </authorList>
    </citation>
    <scope>NUCLEOTIDE SEQUENCE</scope>
    <source>
        <tissue evidence="2">Salivary glands</tissue>
    </source>
</reference>
<dbReference type="AlphaFoldDB" id="A0A131Z6X9"/>
<accession>A0A131Z6X9</accession>
<protein>
    <submittedName>
        <fullName evidence="2">Lipocalin</fullName>
    </submittedName>
</protein>
<proteinExistence type="predicted"/>
<keyword evidence="1" id="KW-0732">Signal</keyword>
<evidence type="ECO:0000313" key="2">
    <source>
        <dbReference type="EMBL" id="JAP86176.1"/>
    </source>
</evidence>
<dbReference type="EMBL" id="GEDV01002381">
    <property type="protein sequence ID" value="JAP86176.1"/>
    <property type="molecule type" value="Transcribed_RNA"/>
</dbReference>